<protein>
    <submittedName>
        <fullName evidence="6">Growth hormone releasing hormone receptor b</fullName>
    </submittedName>
</protein>
<dbReference type="GO" id="GO:0017046">
    <property type="term" value="F:peptide hormone binding"/>
    <property type="evidence" value="ECO:0007669"/>
    <property type="project" value="TreeGrafter"/>
</dbReference>
<evidence type="ECO:0000256" key="3">
    <source>
        <dbReference type="ARBA" id="ARBA00022989"/>
    </source>
</evidence>
<dbReference type="PRINTS" id="PR00249">
    <property type="entry name" value="GPCRSECRETIN"/>
</dbReference>
<evidence type="ECO:0000256" key="2">
    <source>
        <dbReference type="ARBA" id="ARBA00022692"/>
    </source>
</evidence>
<evidence type="ECO:0000313" key="7">
    <source>
        <dbReference type="Proteomes" id="UP000261640"/>
    </source>
</evidence>
<accession>A0A7N8Y7G5</accession>
<dbReference type="PANTHER" id="PTHR45620">
    <property type="entry name" value="PDF RECEPTOR-LIKE PROTEIN-RELATED"/>
    <property type="match status" value="1"/>
</dbReference>
<evidence type="ECO:0000256" key="1">
    <source>
        <dbReference type="ARBA" id="ARBA00004141"/>
    </source>
</evidence>
<dbReference type="SUPFAM" id="SSF111418">
    <property type="entry name" value="Hormone receptor domain"/>
    <property type="match status" value="1"/>
</dbReference>
<organism evidence="6 7">
    <name type="scientific">Mastacembelus armatus</name>
    <name type="common">zig-zag eel</name>
    <dbReference type="NCBI Taxonomy" id="205130"/>
    <lineage>
        <taxon>Eukaryota</taxon>
        <taxon>Metazoa</taxon>
        <taxon>Chordata</taxon>
        <taxon>Craniata</taxon>
        <taxon>Vertebrata</taxon>
        <taxon>Euteleostomi</taxon>
        <taxon>Actinopterygii</taxon>
        <taxon>Neopterygii</taxon>
        <taxon>Teleostei</taxon>
        <taxon>Neoteleostei</taxon>
        <taxon>Acanthomorphata</taxon>
        <taxon>Anabantaria</taxon>
        <taxon>Synbranchiformes</taxon>
        <taxon>Mastacembelidae</taxon>
        <taxon>Mastacembelus</taxon>
    </lineage>
</organism>
<keyword evidence="4 5" id="KW-0472">Membrane</keyword>
<comment type="subcellular location">
    <subcellularLocation>
        <location evidence="1">Membrane</location>
        <topology evidence="1">Multi-pass membrane protein</topology>
    </subcellularLocation>
</comment>
<feature type="transmembrane region" description="Helical" evidence="5">
    <location>
        <begin position="69"/>
        <end position="90"/>
    </location>
</feature>
<evidence type="ECO:0000313" key="6">
    <source>
        <dbReference type="Ensembl" id="ENSMAMP00000061047.1"/>
    </source>
</evidence>
<dbReference type="Proteomes" id="UP000261640">
    <property type="component" value="Unplaced"/>
</dbReference>
<sequence>MPKVLDGVELTALCRPGRQSFLCLLAFIYRNCTEDGWTELSPSYEEACEFTEDEEEERETTYFSNFRQVYTAGYATSLISLITAIFKILLPCRKFHCTRNYIHINLFFSFILRASAVFIKDGILFSDEDLDHCFMSTVKRCSSIIASTFTSAHNLRLWEKQ</sequence>
<keyword evidence="3 5" id="KW-1133">Transmembrane helix</keyword>
<keyword evidence="2 5" id="KW-0812">Transmembrane</keyword>
<dbReference type="Pfam" id="PF00002">
    <property type="entry name" value="7tm_2"/>
    <property type="match status" value="1"/>
</dbReference>
<dbReference type="GO" id="GO:0008528">
    <property type="term" value="F:G protein-coupled peptide receptor activity"/>
    <property type="evidence" value="ECO:0007669"/>
    <property type="project" value="TreeGrafter"/>
</dbReference>
<dbReference type="GO" id="GO:0007188">
    <property type="term" value="P:adenylate cyclase-modulating G protein-coupled receptor signaling pathway"/>
    <property type="evidence" value="ECO:0007669"/>
    <property type="project" value="TreeGrafter"/>
</dbReference>
<dbReference type="Ensembl" id="ENSMAMT00000061622.1">
    <property type="protein sequence ID" value="ENSMAMP00000061047.1"/>
    <property type="gene ID" value="ENSMAMG00000014718.2"/>
</dbReference>
<dbReference type="InterPro" id="IPR036445">
    <property type="entry name" value="GPCR_2_extracell_dom_sf"/>
</dbReference>
<dbReference type="GeneTree" id="ENSGT00940000166873"/>
<dbReference type="GO" id="GO:0005886">
    <property type="term" value="C:plasma membrane"/>
    <property type="evidence" value="ECO:0007669"/>
    <property type="project" value="TreeGrafter"/>
</dbReference>
<feature type="transmembrane region" description="Helical" evidence="5">
    <location>
        <begin position="102"/>
        <end position="119"/>
    </location>
</feature>
<dbReference type="Gene3D" id="1.20.1070.10">
    <property type="entry name" value="Rhodopsin 7-helix transmembrane proteins"/>
    <property type="match status" value="1"/>
</dbReference>
<proteinExistence type="predicted"/>
<evidence type="ECO:0000256" key="5">
    <source>
        <dbReference type="SAM" id="Phobius"/>
    </source>
</evidence>
<reference evidence="6" key="1">
    <citation type="submission" date="2025-08" db="UniProtKB">
        <authorList>
            <consortium name="Ensembl"/>
        </authorList>
    </citation>
    <scope>IDENTIFICATION</scope>
</reference>
<dbReference type="InterPro" id="IPR000832">
    <property type="entry name" value="GPCR_2_secretin-like"/>
</dbReference>
<reference evidence="6" key="2">
    <citation type="submission" date="2025-09" db="UniProtKB">
        <authorList>
            <consortium name="Ensembl"/>
        </authorList>
    </citation>
    <scope>IDENTIFICATION</scope>
</reference>
<name>A0A7N8Y7G5_9TELE</name>
<evidence type="ECO:0000256" key="4">
    <source>
        <dbReference type="ARBA" id="ARBA00023136"/>
    </source>
</evidence>
<dbReference type="AlphaFoldDB" id="A0A7N8Y7G5"/>
<dbReference type="PANTHER" id="PTHR45620:SF6">
    <property type="entry name" value="GROWTH HORMONE-RELEASING HORMONE-LIKE PEPTIDE RECEPTOR"/>
    <property type="match status" value="1"/>
</dbReference>
<keyword evidence="7" id="KW-1185">Reference proteome</keyword>
<dbReference type="InterPro" id="IPR050332">
    <property type="entry name" value="GPCR_2"/>
</dbReference>